<reference evidence="1 2" key="1">
    <citation type="journal article" date="2018" name="Sci. Rep.">
        <title>Comparative analysis of the Pocillopora damicornis genome highlights role of immune system in coral evolution.</title>
        <authorList>
            <person name="Cunning R."/>
            <person name="Bay R.A."/>
            <person name="Gillette P."/>
            <person name="Baker A.C."/>
            <person name="Traylor-Knowles N."/>
        </authorList>
    </citation>
    <scope>NUCLEOTIDE SEQUENCE [LARGE SCALE GENOMIC DNA]</scope>
    <source>
        <strain evidence="1">RSMAS</strain>
        <tissue evidence="1">Whole animal</tissue>
    </source>
</reference>
<feature type="non-terminal residue" evidence="1">
    <location>
        <position position="181"/>
    </location>
</feature>
<dbReference type="EMBL" id="RCHS01002251">
    <property type="protein sequence ID" value="RMX48550.1"/>
    <property type="molecule type" value="Genomic_DNA"/>
</dbReference>
<protein>
    <submittedName>
        <fullName evidence="1">Uncharacterized protein</fullName>
    </submittedName>
</protein>
<dbReference type="AlphaFoldDB" id="A0A3M6U4F9"/>
<sequence length="181" mass="20216">MPTLSYPFEWLESAEPPQITPPSQFVLPVPAGPSGAPPKCNCRAPNRVLERISKSSSFDKKKKRGKPPACGNAIERHCCLVSCQLEKMMHSPPVNEDKDVMMIRLGQKQQQKLNYQNIANAAAIMNLESQFSPGEEALLQRMDVLELYPHSACKTQLSHVHDNDLCVLLSLPRVAEEEILQ</sequence>
<comment type="caution">
    <text evidence="1">The sequence shown here is derived from an EMBL/GenBank/DDBJ whole genome shotgun (WGS) entry which is preliminary data.</text>
</comment>
<evidence type="ECO:0000313" key="2">
    <source>
        <dbReference type="Proteomes" id="UP000275408"/>
    </source>
</evidence>
<proteinExistence type="predicted"/>
<organism evidence="1 2">
    <name type="scientific">Pocillopora damicornis</name>
    <name type="common">Cauliflower coral</name>
    <name type="synonym">Millepora damicornis</name>
    <dbReference type="NCBI Taxonomy" id="46731"/>
    <lineage>
        <taxon>Eukaryota</taxon>
        <taxon>Metazoa</taxon>
        <taxon>Cnidaria</taxon>
        <taxon>Anthozoa</taxon>
        <taxon>Hexacorallia</taxon>
        <taxon>Scleractinia</taxon>
        <taxon>Astrocoeniina</taxon>
        <taxon>Pocilloporidae</taxon>
        <taxon>Pocillopora</taxon>
    </lineage>
</organism>
<evidence type="ECO:0000313" key="1">
    <source>
        <dbReference type="EMBL" id="RMX48550.1"/>
    </source>
</evidence>
<dbReference type="Proteomes" id="UP000275408">
    <property type="component" value="Unassembled WGS sequence"/>
</dbReference>
<gene>
    <name evidence="1" type="ORF">pdam_00019409</name>
</gene>
<accession>A0A3M6U4F9</accession>
<keyword evidence="2" id="KW-1185">Reference proteome</keyword>
<name>A0A3M6U4F9_POCDA</name>